<dbReference type="InterPro" id="IPR001375">
    <property type="entry name" value="Peptidase_S9_cat"/>
</dbReference>
<organism evidence="3 4">
    <name type="scientific">Apilactobacillus kunkeei</name>
    <dbReference type="NCBI Taxonomy" id="148814"/>
    <lineage>
        <taxon>Bacteria</taxon>
        <taxon>Bacillati</taxon>
        <taxon>Bacillota</taxon>
        <taxon>Bacilli</taxon>
        <taxon>Lactobacillales</taxon>
        <taxon>Lactobacillaceae</taxon>
        <taxon>Apilactobacillus</taxon>
    </lineage>
</organism>
<dbReference type="InterPro" id="IPR029058">
    <property type="entry name" value="AB_hydrolase_fold"/>
</dbReference>
<dbReference type="PANTHER" id="PTHR42776">
    <property type="entry name" value="SERINE PEPTIDASE S9 FAMILY MEMBER"/>
    <property type="match status" value="1"/>
</dbReference>
<dbReference type="PATRIC" id="fig|148814.8.peg.1113"/>
<dbReference type="GO" id="GO:0006508">
    <property type="term" value="P:proteolysis"/>
    <property type="evidence" value="ECO:0007669"/>
    <property type="project" value="InterPro"/>
</dbReference>
<evidence type="ECO:0000313" key="4">
    <source>
        <dbReference type="Proteomes" id="UP000037778"/>
    </source>
</evidence>
<gene>
    <name evidence="3" type="ORF">RZ71_01880</name>
</gene>
<sequence>MNKKIESNDLFELKSITQVTAINGNIFAVLNRVDKQENTYFADIISINNKNEVKKWTDGGKNVNPVQVGDYLVYLHNGDLMRIPLSGGSAEQLTKDDKISRLVSGKDGQTVFYQSSDSKVPAKFETAKFPETRRVHRFDNRHDGIGWVDDQATDTIYRYNIKMNQKNAVYSSKYDLSLQDANAKQNRLLVIKPTNPTLETESDETRAVYDVDLTKDTEKQVTASIAKGEFGYASYSPDGQKIAVVGNDAKYPNATVNELYIYDEESDKLTDVTKDFEGEVFGSITADFIQNEGGHLVWMSDTNFVFSGVTHGHSVVFEYNGHDITKLFEGHCHVVDLTAIDGEVYFSLSTPTTPSQLVQLVDQQLDVKFDPNANFSAQHDYADVTPFETPSKDGKTTIEGWVLKYTGSSNHLPVILYVHGGPQANYGESFFHEFQVLASRGYAVVYVNPRGSTSYGQEFETGVIGRYGKEDFADVQSGLDAALSQFADLDEQNTFIAGGSYGGFMSSWAIGHTDRFNAAIVQRPVSDWHSLYGTSDIGVRFIRKELGKDLYDEGGLEYYWDCSPLKYAHNVKTPTRIQHGEFDMRCPVNQSEALFTAIKQTGTPVDYIRYPQSFHGFSRNGLPNLRIKRLSDIYEWFDKYLRWY</sequence>
<dbReference type="SUPFAM" id="SSF53474">
    <property type="entry name" value="alpha/beta-Hydrolases"/>
    <property type="match status" value="1"/>
</dbReference>
<keyword evidence="1" id="KW-0378">Hydrolase</keyword>
<dbReference type="EMBL" id="JXCY01000007">
    <property type="protein sequence ID" value="KOY75768.1"/>
    <property type="molecule type" value="Genomic_DNA"/>
</dbReference>
<dbReference type="SUPFAM" id="SSF82171">
    <property type="entry name" value="DPP6 N-terminal domain-like"/>
    <property type="match status" value="1"/>
</dbReference>
<feature type="domain" description="Peptidase S9 prolyl oligopeptidase catalytic" evidence="2">
    <location>
        <begin position="429"/>
        <end position="641"/>
    </location>
</feature>
<keyword evidence="4" id="KW-1185">Reference proteome</keyword>
<accession>A0A0M9DA64</accession>
<evidence type="ECO:0000259" key="2">
    <source>
        <dbReference type="Pfam" id="PF00326"/>
    </source>
</evidence>
<evidence type="ECO:0000313" key="3">
    <source>
        <dbReference type="EMBL" id="KOY75768.1"/>
    </source>
</evidence>
<name>A0A0M9DA64_9LACO</name>
<dbReference type="GO" id="GO:0004252">
    <property type="term" value="F:serine-type endopeptidase activity"/>
    <property type="evidence" value="ECO:0007669"/>
    <property type="project" value="TreeGrafter"/>
</dbReference>
<dbReference type="Pfam" id="PF00326">
    <property type="entry name" value="Peptidase_S9"/>
    <property type="match status" value="1"/>
</dbReference>
<dbReference type="InterPro" id="IPR011042">
    <property type="entry name" value="6-blade_b-propeller_TolB-like"/>
</dbReference>
<dbReference type="Gene3D" id="2.120.10.30">
    <property type="entry name" value="TolB, C-terminal domain"/>
    <property type="match status" value="1"/>
</dbReference>
<dbReference type="Gene3D" id="3.40.50.1820">
    <property type="entry name" value="alpha/beta hydrolase"/>
    <property type="match status" value="1"/>
</dbReference>
<evidence type="ECO:0000256" key="1">
    <source>
        <dbReference type="ARBA" id="ARBA00022801"/>
    </source>
</evidence>
<dbReference type="AlphaFoldDB" id="A0A0M9DA64"/>
<dbReference type="RefSeq" id="WP_053792024.1">
    <property type="nucleotide sequence ID" value="NZ_JXCY01000007.1"/>
</dbReference>
<dbReference type="Proteomes" id="UP000037778">
    <property type="component" value="Unassembled WGS sequence"/>
</dbReference>
<dbReference type="PANTHER" id="PTHR42776:SF27">
    <property type="entry name" value="DIPEPTIDYL PEPTIDASE FAMILY MEMBER 6"/>
    <property type="match status" value="1"/>
</dbReference>
<proteinExistence type="predicted"/>
<comment type="caution">
    <text evidence="3">The sequence shown here is derived from an EMBL/GenBank/DDBJ whole genome shotgun (WGS) entry which is preliminary data.</text>
</comment>
<protein>
    <submittedName>
        <fullName evidence="3">Acylamino-acid-releasing enzyme</fullName>
    </submittedName>
</protein>
<reference evidence="3 4" key="1">
    <citation type="journal article" date="2015" name="Genome Biol. Evol.">
        <title>Functionally Structured Genomes in Lactobacillus kunkeei Colonizing the Honey Crop and Food Products of Honeybees and Stingless Bees.</title>
        <authorList>
            <person name="Tamarit D."/>
            <person name="Ellegaard K.M."/>
            <person name="Wikander J."/>
            <person name="Olofsson T."/>
            <person name="Vasquez A."/>
            <person name="Andersson S.G."/>
        </authorList>
    </citation>
    <scope>NUCLEOTIDE SEQUENCE [LARGE SCALE GENOMIC DNA]</scope>
    <source>
        <strain evidence="3 4">LAko</strain>
    </source>
</reference>